<dbReference type="SMART" id="SM00422">
    <property type="entry name" value="HTH_MERR"/>
    <property type="match status" value="1"/>
</dbReference>
<dbReference type="InterPro" id="IPR009061">
    <property type="entry name" value="DNA-bd_dom_put_sf"/>
</dbReference>
<reference evidence="2" key="2">
    <citation type="submission" date="2021-04" db="EMBL/GenBank/DDBJ databases">
        <authorList>
            <person name="Dong X."/>
        </authorList>
    </citation>
    <scope>NUCLEOTIDE SEQUENCE</scope>
    <source>
        <strain evidence="2">ZWT</strain>
    </source>
</reference>
<name>A0A9J6P0V6_9CLOT</name>
<dbReference type="InterPro" id="IPR000551">
    <property type="entry name" value="MerR-type_HTH_dom"/>
</dbReference>
<protein>
    <submittedName>
        <fullName evidence="2">MerR family transcriptional regulator</fullName>
    </submittedName>
</protein>
<dbReference type="InterPro" id="IPR029063">
    <property type="entry name" value="SAM-dependent_MTases_sf"/>
</dbReference>
<dbReference type="EMBL" id="JAGSOJ010000001">
    <property type="protein sequence ID" value="MCM1989541.1"/>
    <property type="molecule type" value="Genomic_DNA"/>
</dbReference>
<reference evidence="2" key="1">
    <citation type="journal article" date="2021" name="mSystems">
        <title>Bacteria and Archaea Synergistically Convert Glycine Betaine to Biogenic Methane in the Formosa Cold Seep of the South China Sea.</title>
        <authorList>
            <person name="Li L."/>
            <person name="Zhang W."/>
            <person name="Zhang S."/>
            <person name="Song L."/>
            <person name="Sun Q."/>
            <person name="Zhang H."/>
            <person name="Xiang H."/>
            <person name="Dong X."/>
        </authorList>
    </citation>
    <scope>NUCLEOTIDE SEQUENCE</scope>
    <source>
        <strain evidence="2">ZWT</strain>
    </source>
</reference>
<dbReference type="SUPFAM" id="SSF46955">
    <property type="entry name" value="Putative DNA-binding domain"/>
    <property type="match status" value="1"/>
</dbReference>
<dbReference type="Pfam" id="PF13411">
    <property type="entry name" value="MerR_1"/>
    <property type="match status" value="1"/>
</dbReference>
<dbReference type="CDD" id="cd02440">
    <property type="entry name" value="AdoMet_MTases"/>
    <property type="match status" value="1"/>
</dbReference>
<comment type="caution">
    <text evidence="2">The sequence shown here is derived from an EMBL/GenBank/DDBJ whole genome shotgun (WGS) entry which is preliminary data.</text>
</comment>
<organism evidence="2 3">
    <name type="scientific">Oceanirhabdus seepicola</name>
    <dbReference type="NCBI Taxonomy" id="2828781"/>
    <lineage>
        <taxon>Bacteria</taxon>
        <taxon>Bacillati</taxon>
        <taxon>Bacillota</taxon>
        <taxon>Clostridia</taxon>
        <taxon>Eubacteriales</taxon>
        <taxon>Clostridiaceae</taxon>
        <taxon>Oceanirhabdus</taxon>
    </lineage>
</organism>
<keyword evidence="3" id="KW-1185">Reference proteome</keyword>
<feature type="domain" description="HTH merR-type" evidence="1">
    <location>
        <begin position="1"/>
        <end position="68"/>
    </location>
</feature>
<sequence>MKIGKFATENNISIDTIRYYMDLGLIMPEKIGGHYDFDNRCKKDLNDIFDLKEMSFTLNEIKSIFMFKKLGKLTAYQEIDYFKDFFNTKYKKVNQQIEDLLVIKSKLEHNVEYLSSKEYKDKFEIGIDIKVLDILKCLKCNKPLILFNGSISNNQILNGILRCECGEEYLIDDGILFVNNESNYNDDKFNYDVIGEYIIETDLDYLKNVYSNLEWIYKKLDFEKFENKVILDLGSGFGFFLRYIYSDLPDNSIYILVDDDVRKHRFLKNMLQKSDCQKKVIFICSDFLDIPIKDNSVDILIDYSGTSNYNFEHDNFLLKLVDNYVKDNAFLLGVYILFKKSSFNSFLNVKYKKNFILNNVKEEIEKLKYKGINERISNGLDKGGKYESYFKDGEKVYTYTIYGKR</sequence>
<accession>A0A9J6P0V6</accession>
<evidence type="ECO:0000313" key="3">
    <source>
        <dbReference type="Proteomes" id="UP001056429"/>
    </source>
</evidence>
<dbReference type="Proteomes" id="UP001056429">
    <property type="component" value="Unassembled WGS sequence"/>
</dbReference>
<dbReference type="Gene3D" id="1.10.1660.10">
    <property type="match status" value="1"/>
</dbReference>
<dbReference type="SUPFAM" id="SSF53335">
    <property type="entry name" value="S-adenosyl-L-methionine-dependent methyltransferases"/>
    <property type="match status" value="1"/>
</dbReference>
<dbReference type="AlphaFoldDB" id="A0A9J6P0V6"/>
<dbReference type="Gene3D" id="3.40.50.150">
    <property type="entry name" value="Vaccinia Virus protein VP39"/>
    <property type="match status" value="1"/>
</dbReference>
<evidence type="ECO:0000259" key="1">
    <source>
        <dbReference type="SMART" id="SM00422"/>
    </source>
</evidence>
<gene>
    <name evidence="2" type="ORF">KDK92_07290</name>
</gene>
<dbReference type="GO" id="GO:0003677">
    <property type="term" value="F:DNA binding"/>
    <property type="evidence" value="ECO:0007669"/>
    <property type="project" value="InterPro"/>
</dbReference>
<evidence type="ECO:0000313" key="2">
    <source>
        <dbReference type="EMBL" id="MCM1989541.1"/>
    </source>
</evidence>
<dbReference type="GO" id="GO:0006355">
    <property type="term" value="P:regulation of DNA-templated transcription"/>
    <property type="evidence" value="ECO:0007669"/>
    <property type="project" value="InterPro"/>
</dbReference>
<proteinExistence type="predicted"/>